<dbReference type="InterPro" id="IPR002060">
    <property type="entry name" value="Squ/phyt_synthse"/>
</dbReference>
<dbReference type="GO" id="GO:0004311">
    <property type="term" value="F:geranylgeranyl diphosphate synthase activity"/>
    <property type="evidence" value="ECO:0007669"/>
    <property type="project" value="InterPro"/>
</dbReference>
<dbReference type="NCBIfam" id="TIGR03465">
    <property type="entry name" value="HpnD"/>
    <property type="match status" value="1"/>
</dbReference>
<organism evidence="2">
    <name type="scientific">Cupriavidus taiwanensis</name>
    <dbReference type="NCBI Taxonomy" id="164546"/>
    <lineage>
        <taxon>Bacteria</taxon>
        <taxon>Pseudomonadati</taxon>
        <taxon>Pseudomonadota</taxon>
        <taxon>Betaproteobacteria</taxon>
        <taxon>Burkholderiales</taxon>
        <taxon>Burkholderiaceae</taxon>
        <taxon>Cupriavidus</taxon>
    </lineage>
</organism>
<comment type="caution">
    <text evidence="2">The sequence shown here is derived from an EMBL/GenBank/DDBJ whole genome shotgun (WGS) entry which is preliminary data.</text>
</comment>
<dbReference type="InterPro" id="IPR019845">
    <property type="entry name" value="Squalene/phytoene_synthase_CS"/>
</dbReference>
<reference evidence="2" key="1">
    <citation type="submission" date="2018-01" db="EMBL/GenBank/DDBJ databases">
        <authorList>
            <person name="Clerissi C."/>
        </authorList>
    </citation>
    <scope>NUCLEOTIDE SEQUENCE</scope>
    <source>
        <strain evidence="2">Cupriavidus sp. LMG 19464</strain>
    </source>
</reference>
<protein>
    <submittedName>
        <fullName evidence="2">Phytoene synthase</fullName>
        <ecNumber evidence="2">2.5.1.32</ecNumber>
    </submittedName>
</protein>
<dbReference type="CDD" id="cd00683">
    <property type="entry name" value="Trans_IPPS_HH"/>
    <property type="match status" value="1"/>
</dbReference>
<dbReference type="PANTHER" id="PTHR31480">
    <property type="entry name" value="BIFUNCTIONAL LYCOPENE CYCLASE/PHYTOENE SYNTHASE"/>
    <property type="match status" value="1"/>
</dbReference>
<name>A0A375CCZ3_9BURK</name>
<dbReference type="EC" id="2.5.1.32" evidence="2"/>
<dbReference type="GO" id="GO:0051996">
    <property type="term" value="F:squalene synthase [NAD(P)H] activity"/>
    <property type="evidence" value="ECO:0007669"/>
    <property type="project" value="InterPro"/>
</dbReference>
<gene>
    <name evidence="2" type="primary">crtB</name>
    <name evidence="2" type="ORF">CBM2587_B90366</name>
</gene>
<dbReference type="OrthoDB" id="9807580at2"/>
<dbReference type="GO" id="GO:0016117">
    <property type="term" value="P:carotenoid biosynthetic process"/>
    <property type="evidence" value="ECO:0007669"/>
    <property type="project" value="InterPro"/>
</dbReference>
<dbReference type="Pfam" id="PF00494">
    <property type="entry name" value="SQS_PSY"/>
    <property type="match status" value="1"/>
</dbReference>
<dbReference type="Proteomes" id="UP000256780">
    <property type="component" value="Chromosome CBM2587_b"/>
</dbReference>
<dbReference type="SFLD" id="SFLDG01212">
    <property type="entry name" value="Phytoene_synthase_like"/>
    <property type="match status" value="1"/>
</dbReference>
<proteinExistence type="predicted"/>
<dbReference type="InterPro" id="IPR033904">
    <property type="entry name" value="Trans_IPPS_HH"/>
</dbReference>
<dbReference type="EMBL" id="OFSQ01000038">
    <property type="protein sequence ID" value="SOY67916.1"/>
    <property type="molecule type" value="Genomic_DNA"/>
</dbReference>
<dbReference type="SFLD" id="SFLDS00005">
    <property type="entry name" value="Isoprenoid_Synthase_Type_I"/>
    <property type="match status" value="1"/>
</dbReference>
<dbReference type="RefSeq" id="WP_116359222.1">
    <property type="nucleotide sequence ID" value="NZ_LT976854.1"/>
</dbReference>
<dbReference type="SFLD" id="SFLDG01018">
    <property type="entry name" value="Squalene/Phytoene_Synthase_Lik"/>
    <property type="match status" value="1"/>
</dbReference>
<dbReference type="Gene3D" id="1.10.600.10">
    <property type="entry name" value="Farnesyl Diphosphate Synthase"/>
    <property type="match status" value="1"/>
</dbReference>
<dbReference type="PROSITE" id="PS01045">
    <property type="entry name" value="SQUALEN_PHYTOEN_SYN_2"/>
    <property type="match status" value="1"/>
</dbReference>
<evidence type="ECO:0000313" key="2">
    <source>
        <dbReference type="EMBL" id="SOY67916.1"/>
    </source>
</evidence>
<keyword evidence="1 2" id="KW-0808">Transferase</keyword>
<dbReference type="AlphaFoldDB" id="A0A375CCZ3"/>
<dbReference type="InterPro" id="IPR044843">
    <property type="entry name" value="Trans_IPPS_bact-type"/>
</dbReference>
<dbReference type="InterPro" id="IPR017828">
    <property type="entry name" value="SQ_synth_HpnD-like"/>
</dbReference>
<dbReference type="InterPro" id="IPR008949">
    <property type="entry name" value="Isoprenoid_synthase_dom_sf"/>
</dbReference>
<evidence type="ECO:0000256" key="1">
    <source>
        <dbReference type="ARBA" id="ARBA00022679"/>
    </source>
</evidence>
<dbReference type="SUPFAM" id="SSF48576">
    <property type="entry name" value="Terpenoid synthases"/>
    <property type="match status" value="1"/>
</dbReference>
<accession>A0A375CCZ3</accession>
<sequence>MAGTQIAASDSPAATAAGSRAGPAASAGSSFHAALRILPAAQRQAMFEIYAFCRAVDDIADGSAPHAERLAALDAWRRDIGACYAGNPPAPLQPLCAQIRAFDLQQADFLAVIDGMTMDVVQDIRAPDAATLDLYCDRVASAVGRLAVRVFGLEADCGVALAHHLGRALQLTNILRDIDEDASIGRLYLPAEALAAAGIAIATPAAVAAHPALGQACAAVAREAQAHYEQAWAVMARCPARQVRSPRIMAEVYHRILARLCAQGWRAPRRRVRLPRAQLLWIVLRHAIG</sequence>